<reference evidence="2" key="1">
    <citation type="submission" date="2020-06" db="EMBL/GenBank/DDBJ databases">
        <authorList>
            <person name="Li T."/>
            <person name="Hu X."/>
            <person name="Zhang T."/>
            <person name="Song X."/>
            <person name="Zhang H."/>
            <person name="Dai N."/>
            <person name="Sheng W."/>
            <person name="Hou X."/>
            <person name="Wei L."/>
        </authorList>
    </citation>
    <scope>NUCLEOTIDE SEQUENCE</scope>
    <source>
        <strain evidence="2">KEN1</strain>
        <tissue evidence="2">Leaf</tissue>
    </source>
</reference>
<sequence>MKFDGVREYLRGTPLSSLRIGGVGGPEGGLVELEGGVLKELILDFFENPPGATPREGEAGLFPLTHSRKESP</sequence>
<evidence type="ECO:0000256" key="1">
    <source>
        <dbReference type="SAM" id="MobiDB-lite"/>
    </source>
</evidence>
<gene>
    <name evidence="2" type="ORF">Slati_3713900</name>
</gene>
<proteinExistence type="predicted"/>
<name>A0AAW2U3H3_9LAMI</name>
<protein>
    <submittedName>
        <fullName evidence="2">Uncharacterized protein</fullName>
    </submittedName>
</protein>
<organism evidence="2">
    <name type="scientific">Sesamum latifolium</name>
    <dbReference type="NCBI Taxonomy" id="2727402"/>
    <lineage>
        <taxon>Eukaryota</taxon>
        <taxon>Viridiplantae</taxon>
        <taxon>Streptophyta</taxon>
        <taxon>Embryophyta</taxon>
        <taxon>Tracheophyta</taxon>
        <taxon>Spermatophyta</taxon>
        <taxon>Magnoliopsida</taxon>
        <taxon>eudicotyledons</taxon>
        <taxon>Gunneridae</taxon>
        <taxon>Pentapetalae</taxon>
        <taxon>asterids</taxon>
        <taxon>lamiids</taxon>
        <taxon>Lamiales</taxon>
        <taxon>Pedaliaceae</taxon>
        <taxon>Sesamum</taxon>
    </lineage>
</organism>
<comment type="caution">
    <text evidence="2">The sequence shown here is derived from an EMBL/GenBank/DDBJ whole genome shotgun (WGS) entry which is preliminary data.</text>
</comment>
<dbReference type="AlphaFoldDB" id="A0AAW2U3H3"/>
<feature type="region of interest" description="Disordered" evidence="1">
    <location>
        <begin position="49"/>
        <end position="72"/>
    </location>
</feature>
<accession>A0AAW2U3H3</accession>
<dbReference type="EMBL" id="JACGWN010000013">
    <property type="protein sequence ID" value="KAL0411242.1"/>
    <property type="molecule type" value="Genomic_DNA"/>
</dbReference>
<evidence type="ECO:0000313" key="2">
    <source>
        <dbReference type="EMBL" id="KAL0411242.1"/>
    </source>
</evidence>
<reference evidence="2" key="2">
    <citation type="journal article" date="2024" name="Plant">
        <title>Genomic evolution and insights into agronomic trait innovations of Sesamum species.</title>
        <authorList>
            <person name="Miao H."/>
            <person name="Wang L."/>
            <person name="Qu L."/>
            <person name="Liu H."/>
            <person name="Sun Y."/>
            <person name="Le M."/>
            <person name="Wang Q."/>
            <person name="Wei S."/>
            <person name="Zheng Y."/>
            <person name="Lin W."/>
            <person name="Duan Y."/>
            <person name="Cao H."/>
            <person name="Xiong S."/>
            <person name="Wang X."/>
            <person name="Wei L."/>
            <person name="Li C."/>
            <person name="Ma Q."/>
            <person name="Ju M."/>
            <person name="Zhao R."/>
            <person name="Li G."/>
            <person name="Mu C."/>
            <person name="Tian Q."/>
            <person name="Mei H."/>
            <person name="Zhang T."/>
            <person name="Gao T."/>
            <person name="Zhang H."/>
        </authorList>
    </citation>
    <scope>NUCLEOTIDE SEQUENCE</scope>
    <source>
        <strain evidence="2">KEN1</strain>
    </source>
</reference>